<evidence type="ECO:0000256" key="5">
    <source>
        <dbReference type="ARBA" id="ARBA00023242"/>
    </source>
</evidence>
<sequence>MLRQKETENGSRQIKWEQSTLSIGDIGRMPFLTRTQSALESPQCVRRDDSRDPATDSTTSESLSEACLSMSLGIANNGSKMEASSTAERPVLSPTTAITEGRELTTSLSPFQHAQRARHFLTRPPRVGEGSAFDPTRDVFSHLRVARPPAEGRGRNQLLPRYWPRITDQELQQISGDVTMLTLFAASYLRMYVLEGVTPCIQSLQLQAGDTVTFSRIEPGGKLVMGFRKATNTVSLPDSQISAIANGSLLSETLFSSANENLSVVSGYPGFLQSIKGAADLHPSSLYDHHVNSADGDVSWLKTDKFGSRPDEGSLQFLQKRSRNIGSKSRRFLMDAEEALELKLTWEEAQELLRPAPTAKPNVVTIEDYEFEEYDEPPVFAKRSIFTIRATGCSCSAPEELTPKELQTVLQQYEEMRRRKGISYGMKMNVAEMDGSGLDALATAAVYGEVGNQGTTSVATTTKHPRHRPGCTCIVCIQPPSGKGPKHNPSCTCNVCMTVKRRFKTLMMRKKQRQSEREEAEASKKIQWANREEPEGSSLSRSPQTLDTTRDGDVTMFDKVAEMNKGHIDLNLNFHPAPRDDQEPHASQPRPGSMMGLLEVATRPLENYMKQNGLTSLTGEQGGSPSTAAVTPAPVDSEERVSNENREREREPEPMAVDEAGENQQDKAADDTAAAAT</sequence>
<dbReference type="GO" id="GO:0003677">
    <property type="term" value="F:DNA binding"/>
    <property type="evidence" value="ECO:0007669"/>
    <property type="project" value="UniProtKB-KW"/>
</dbReference>
<evidence type="ECO:0000256" key="2">
    <source>
        <dbReference type="ARBA" id="ARBA00023015"/>
    </source>
</evidence>
<keyword evidence="8" id="KW-1185">Reference proteome</keyword>
<feature type="region of interest" description="Disordered" evidence="6">
    <location>
        <begin position="570"/>
        <end position="593"/>
    </location>
</feature>
<evidence type="ECO:0000313" key="8">
    <source>
        <dbReference type="Proteomes" id="UP001054889"/>
    </source>
</evidence>
<feature type="compositionally biased region" description="Basic and acidic residues" evidence="6">
    <location>
        <begin position="637"/>
        <end position="653"/>
    </location>
</feature>
<keyword evidence="3" id="KW-0238">DNA-binding</keyword>
<reference evidence="7" key="1">
    <citation type="journal article" date="2018" name="DNA Res.">
        <title>Multiple hybrid de novo genome assembly of finger millet, an orphan allotetraploid crop.</title>
        <authorList>
            <person name="Hatakeyama M."/>
            <person name="Aluri S."/>
            <person name="Balachadran M.T."/>
            <person name="Sivarajan S.R."/>
            <person name="Patrignani A."/>
            <person name="Gruter S."/>
            <person name="Poveda L."/>
            <person name="Shimizu-Inatsugi R."/>
            <person name="Baeten J."/>
            <person name="Francoijs K.J."/>
            <person name="Nataraja K.N."/>
            <person name="Reddy Y.A.N."/>
            <person name="Phadnis S."/>
            <person name="Ravikumar R.L."/>
            <person name="Schlapbach R."/>
            <person name="Sreeman S.M."/>
            <person name="Shimizu K.K."/>
        </authorList>
    </citation>
    <scope>NUCLEOTIDE SEQUENCE</scope>
</reference>
<feature type="compositionally biased region" description="Basic and acidic residues" evidence="6">
    <location>
        <begin position="513"/>
        <end position="534"/>
    </location>
</feature>
<dbReference type="PANTHER" id="PTHR46245">
    <property type="entry name" value="B3 DOMAIN-CONTAINING PROTEIN OS07G0563300"/>
    <property type="match status" value="1"/>
</dbReference>
<comment type="caution">
    <text evidence="7">The sequence shown here is derived from an EMBL/GenBank/DDBJ whole genome shotgun (WGS) entry which is preliminary data.</text>
</comment>
<feature type="region of interest" description="Disordered" evidence="6">
    <location>
        <begin position="507"/>
        <end position="551"/>
    </location>
</feature>
<organism evidence="7 8">
    <name type="scientific">Eleusine coracana subsp. coracana</name>
    <dbReference type="NCBI Taxonomy" id="191504"/>
    <lineage>
        <taxon>Eukaryota</taxon>
        <taxon>Viridiplantae</taxon>
        <taxon>Streptophyta</taxon>
        <taxon>Embryophyta</taxon>
        <taxon>Tracheophyta</taxon>
        <taxon>Spermatophyta</taxon>
        <taxon>Magnoliopsida</taxon>
        <taxon>Liliopsida</taxon>
        <taxon>Poales</taxon>
        <taxon>Poaceae</taxon>
        <taxon>PACMAD clade</taxon>
        <taxon>Chloridoideae</taxon>
        <taxon>Cynodonteae</taxon>
        <taxon>Eleusininae</taxon>
        <taxon>Eleusine</taxon>
    </lineage>
</organism>
<dbReference type="AlphaFoldDB" id="A0AAV5DKI3"/>
<dbReference type="InterPro" id="IPR015300">
    <property type="entry name" value="DNA-bd_pseudobarrel_sf"/>
</dbReference>
<reference evidence="7" key="2">
    <citation type="submission" date="2021-12" db="EMBL/GenBank/DDBJ databases">
        <title>Resequencing data analysis of finger millet.</title>
        <authorList>
            <person name="Hatakeyama M."/>
            <person name="Aluri S."/>
            <person name="Balachadran M.T."/>
            <person name="Sivarajan S.R."/>
            <person name="Poveda L."/>
            <person name="Shimizu-Inatsugi R."/>
            <person name="Schlapbach R."/>
            <person name="Sreeman S.M."/>
            <person name="Shimizu K.K."/>
        </authorList>
    </citation>
    <scope>NUCLEOTIDE SEQUENCE</scope>
</reference>
<gene>
    <name evidence="7" type="primary">ga28786</name>
    <name evidence="7" type="ORF">PR202_ga28786</name>
</gene>
<feature type="compositionally biased region" description="Basic and acidic residues" evidence="6">
    <location>
        <begin position="45"/>
        <end position="54"/>
    </location>
</feature>
<keyword evidence="4" id="KW-0804">Transcription</keyword>
<accession>A0AAV5DKI3</accession>
<dbReference type="Gene3D" id="2.40.330.10">
    <property type="entry name" value="DNA-binding pseudobarrel domain"/>
    <property type="match status" value="1"/>
</dbReference>
<keyword evidence="2" id="KW-0805">Transcription regulation</keyword>
<dbReference type="Proteomes" id="UP001054889">
    <property type="component" value="Unassembled WGS sequence"/>
</dbReference>
<evidence type="ECO:0000256" key="1">
    <source>
        <dbReference type="ARBA" id="ARBA00004123"/>
    </source>
</evidence>
<evidence type="ECO:0000256" key="3">
    <source>
        <dbReference type="ARBA" id="ARBA00023125"/>
    </source>
</evidence>
<protein>
    <submittedName>
        <fullName evidence="7">Uncharacterized protein</fullName>
    </submittedName>
</protein>
<feature type="region of interest" description="Disordered" evidence="6">
    <location>
        <begin position="37"/>
        <end position="64"/>
    </location>
</feature>
<dbReference type="GO" id="GO:0005634">
    <property type="term" value="C:nucleus"/>
    <property type="evidence" value="ECO:0007669"/>
    <property type="project" value="UniProtKB-SubCell"/>
</dbReference>
<feature type="compositionally biased region" description="Polar residues" evidence="6">
    <location>
        <begin position="537"/>
        <end position="547"/>
    </location>
</feature>
<dbReference type="EMBL" id="BQKI01000018">
    <property type="protein sequence ID" value="GJN10671.1"/>
    <property type="molecule type" value="Genomic_DNA"/>
</dbReference>
<evidence type="ECO:0000256" key="6">
    <source>
        <dbReference type="SAM" id="MobiDB-lite"/>
    </source>
</evidence>
<comment type="subcellular location">
    <subcellularLocation>
        <location evidence="1">Nucleus</location>
    </subcellularLocation>
</comment>
<evidence type="ECO:0000313" key="7">
    <source>
        <dbReference type="EMBL" id="GJN10671.1"/>
    </source>
</evidence>
<feature type="region of interest" description="Disordered" evidence="6">
    <location>
        <begin position="614"/>
        <end position="677"/>
    </location>
</feature>
<proteinExistence type="predicted"/>
<keyword evidence="5" id="KW-0539">Nucleus</keyword>
<name>A0AAV5DKI3_ELECO</name>
<feature type="compositionally biased region" description="Polar residues" evidence="6">
    <location>
        <begin position="614"/>
        <end position="629"/>
    </location>
</feature>
<evidence type="ECO:0000256" key="4">
    <source>
        <dbReference type="ARBA" id="ARBA00023163"/>
    </source>
</evidence>
<dbReference type="PANTHER" id="PTHR46245:SF2">
    <property type="entry name" value="B3 DOMAIN-CONTAINING TRANSCRIPTION REPRESSOR VAL2"/>
    <property type="match status" value="1"/>
</dbReference>